<dbReference type="PROSITE" id="PS50222">
    <property type="entry name" value="EF_HAND_2"/>
    <property type="match status" value="1"/>
</dbReference>
<dbReference type="PROSITE" id="PS50405">
    <property type="entry name" value="GST_CTER"/>
    <property type="match status" value="1"/>
</dbReference>
<dbReference type="Pfam" id="PF14497">
    <property type="entry name" value="GST_C_3"/>
    <property type="match status" value="1"/>
</dbReference>
<dbReference type="GO" id="GO:0004364">
    <property type="term" value="F:glutathione transferase activity"/>
    <property type="evidence" value="ECO:0007669"/>
    <property type="project" value="TreeGrafter"/>
</dbReference>
<name>A0AAD3CX72_9STRA</name>
<evidence type="ECO:0000256" key="1">
    <source>
        <dbReference type="ARBA" id="ARBA00022837"/>
    </source>
</evidence>
<keyword evidence="1" id="KW-0106">Calcium</keyword>
<dbReference type="SFLD" id="SFLDS00019">
    <property type="entry name" value="Glutathione_Transferase_(cytos"/>
    <property type="match status" value="1"/>
</dbReference>
<dbReference type="InterPro" id="IPR004046">
    <property type="entry name" value="GST_C"/>
</dbReference>
<dbReference type="CDD" id="cd03039">
    <property type="entry name" value="GST_N_Sigma_like"/>
    <property type="match status" value="1"/>
</dbReference>
<dbReference type="InterPro" id="IPR040079">
    <property type="entry name" value="Glutathione_S-Trfase"/>
</dbReference>
<feature type="domain" description="GST N-terminal" evidence="3">
    <location>
        <begin position="88"/>
        <end position="165"/>
    </location>
</feature>
<dbReference type="AlphaFoldDB" id="A0AAD3CX72"/>
<gene>
    <name evidence="5" type="ORF">CTEN210_10352</name>
</gene>
<dbReference type="Proteomes" id="UP001054902">
    <property type="component" value="Unassembled WGS sequence"/>
</dbReference>
<accession>A0AAD3CX72</accession>
<dbReference type="InterPro" id="IPR002048">
    <property type="entry name" value="EF_hand_dom"/>
</dbReference>
<dbReference type="InterPro" id="IPR036249">
    <property type="entry name" value="Thioredoxin-like_sf"/>
</dbReference>
<feature type="domain" description="GST C-terminal" evidence="4">
    <location>
        <begin position="167"/>
        <end position="299"/>
    </location>
</feature>
<proteinExistence type="predicted"/>
<dbReference type="Gene3D" id="3.40.30.10">
    <property type="entry name" value="Glutaredoxin"/>
    <property type="match status" value="1"/>
</dbReference>
<evidence type="ECO:0000259" key="4">
    <source>
        <dbReference type="PROSITE" id="PS50405"/>
    </source>
</evidence>
<feature type="domain" description="EF-hand" evidence="2">
    <location>
        <begin position="20"/>
        <end position="55"/>
    </location>
</feature>
<dbReference type="FunFam" id="1.20.1050.10:FF:000030">
    <property type="entry name" value="Glutathione S-transferase S1"/>
    <property type="match status" value="1"/>
</dbReference>
<organism evidence="5 6">
    <name type="scientific">Chaetoceros tenuissimus</name>
    <dbReference type="NCBI Taxonomy" id="426638"/>
    <lineage>
        <taxon>Eukaryota</taxon>
        <taxon>Sar</taxon>
        <taxon>Stramenopiles</taxon>
        <taxon>Ochrophyta</taxon>
        <taxon>Bacillariophyta</taxon>
        <taxon>Coscinodiscophyceae</taxon>
        <taxon>Chaetocerotophycidae</taxon>
        <taxon>Chaetocerotales</taxon>
        <taxon>Chaetocerotaceae</taxon>
        <taxon>Chaetoceros</taxon>
    </lineage>
</organism>
<dbReference type="EMBL" id="BLLK01000047">
    <property type="protein sequence ID" value="GFH53876.1"/>
    <property type="molecule type" value="Genomic_DNA"/>
</dbReference>
<protein>
    <recommendedName>
        <fullName evidence="7">Calmodulin</fullName>
    </recommendedName>
</protein>
<dbReference type="GO" id="GO:0006749">
    <property type="term" value="P:glutathione metabolic process"/>
    <property type="evidence" value="ECO:0007669"/>
    <property type="project" value="TreeGrafter"/>
</dbReference>
<sequence length="299" mass="33106">MNDSDSDLQLILALNLKCRELKKPAAQGFHLLDTSDNKKISAKEVKVGLSKCGKDVSVDRAKKLISHFVPPGGQMNHSQYVRFITSIPKPVLVYWPVHGRSDFCQAMLVAGNVTYELDTDTANSWPAAKEETPFGQIPVLHHGDMTIGQGGAINRYCAKLAGLYPSGVVEQATCDMYLEQIMDIFSGIFKAYNETDKDTKIEKWKMLETEFLPKNFKLLEKNLVASGKPFLGGDEINAADVAFFALYGIYSKASLDMSIAMADCPKLQEAYDATCKFGGLPNFPKRYLYFSSDPSNPAF</sequence>
<dbReference type="SUPFAM" id="SSF47616">
    <property type="entry name" value="GST C-terminal domain-like"/>
    <property type="match status" value="1"/>
</dbReference>
<dbReference type="InterPro" id="IPR004045">
    <property type="entry name" value="Glutathione_S-Trfase_N"/>
</dbReference>
<dbReference type="CDD" id="cd03192">
    <property type="entry name" value="GST_C_Sigma_like"/>
    <property type="match status" value="1"/>
</dbReference>
<keyword evidence="6" id="KW-1185">Reference proteome</keyword>
<evidence type="ECO:0000313" key="6">
    <source>
        <dbReference type="Proteomes" id="UP001054902"/>
    </source>
</evidence>
<dbReference type="Pfam" id="PF02798">
    <property type="entry name" value="GST_N"/>
    <property type="match status" value="1"/>
</dbReference>
<dbReference type="PROSITE" id="PS50404">
    <property type="entry name" value="GST_NTER"/>
    <property type="match status" value="1"/>
</dbReference>
<evidence type="ECO:0000259" key="3">
    <source>
        <dbReference type="PROSITE" id="PS50404"/>
    </source>
</evidence>
<dbReference type="Gene3D" id="1.20.1050.10">
    <property type="match status" value="1"/>
</dbReference>
<dbReference type="InterPro" id="IPR018247">
    <property type="entry name" value="EF_Hand_1_Ca_BS"/>
</dbReference>
<evidence type="ECO:0008006" key="7">
    <source>
        <dbReference type="Google" id="ProtNLM"/>
    </source>
</evidence>
<dbReference type="InterPro" id="IPR010987">
    <property type="entry name" value="Glutathione-S-Trfase_C-like"/>
</dbReference>
<dbReference type="InterPro" id="IPR050213">
    <property type="entry name" value="GST_superfamily"/>
</dbReference>
<dbReference type="PANTHER" id="PTHR11571">
    <property type="entry name" value="GLUTATHIONE S-TRANSFERASE"/>
    <property type="match status" value="1"/>
</dbReference>
<evidence type="ECO:0000313" key="5">
    <source>
        <dbReference type="EMBL" id="GFH53876.1"/>
    </source>
</evidence>
<evidence type="ECO:0000259" key="2">
    <source>
        <dbReference type="PROSITE" id="PS50222"/>
    </source>
</evidence>
<dbReference type="GO" id="GO:0005509">
    <property type="term" value="F:calcium ion binding"/>
    <property type="evidence" value="ECO:0007669"/>
    <property type="project" value="InterPro"/>
</dbReference>
<dbReference type="PROSITE" id="PS00018">
    <property type="entry name" value="EF_HAND_1"/>
    <property type="match status" value="1"/>
</dbReference>
<dbReference type="SUPFAM" id="SSF47473">
    <property type="entry name" value="EF-hand"/>
    <property type="match status" value="1"/>
</dbReference>
<dbReference type="InterPro" id="IPR011992">
    <property type="entry name" value="EF-hand-dom_pair"/>
</dbReference>
<comment type="caution">
    <text evidence="5">The sequence shown here is derived from an EMBL/GenBank/DDBJ whole genome shotgun (WGS) entry which is preliminary data.</text>
</comment>
<dbReference type="InterPro" id="IPR036282">
    <property type="entry name" value="Glutathione-S-Trfase_C_sf"/>
</dbReference>
<dbReference type="SUPFAM" id="SSF52833">
    <property type="entry name" value="Thioredoxin-like"/>
    <property type="match status" value="1"/>
</dbReference>
<reference evidence="5 6" key="1">
    <citation type="journal article" date="2021" name="Sci. Rep.">
        <title>The genome of the diatom Chaetoceros tenuissimus carries an ancient integrated fragment of an extant virus.</title>
        <authorList>
            <person name="Hongo Y."/>
            <person name="Kimura K."/>
            <person name="Takaki Y."/>
            <person name="Yoshida Y."/>
            <person name="Baba S."/>
            <person name="Kobayashi G."/>
            <person name="Nagasaki K."/>
            <person name="Hano T."/>
            <person name="Tomaru Y."/>
        </authorList>
    </citation>
    <scope>NUCLEOTIDE SEQUENCE [LARGE SCALE GENOMIC DNA]</scope>
    <source>
        <strain evidence="5 6">NIES-3715</strain>
    </source>
</reference>